<proteinExistence type="predicted"/>
<comment type="caution">
    <text evidence="1">The sequence shown here is derived from an EMBL/GenBank/DDBJ whole genome shotgun (WGS) entry which is preliminary data.</text>
</comment>
<dbReference type="EMBL" id="ANJA01003102">
    <property type="protein sequence ID" value="ETO66077.1"/>
    <property type="molecule type" value="Genomic_DNA"/>
</dbReference>
<protein>
    <submittedName>
        <fullName evidence="1">Uncharacterized protein</fullName>
    </submittedName>
</protein>
<accession>A0A080ZHG6</accession>
<name>A0A080ZHG6_PHYNI</name>
<sequence>MSINVFNDSSFWEALSEAERVILPLLEASYRLQRDAGRRCDIFSFIVDLLCFVAMRTIEKD</sequence>
<evidence type="ECO:0000313" key="1">
    <source>
        <dbReference type="EMBL" id="ETO66077.1"/>
    </source>
</evidence>
<reference evidence="1 2" key="1">
    <citation type="submission" date="2013-11" db="EMBL/GenBank/DDBJ databases">
        <title>The Genome Sequence of Phytophthora parasitica P1976.</title>
        <authorList>
            <consortium name="The Broad Institute Genomics Platform"/>
            <person name="Russ C."/>
            <person name="Tyler B."/>
            <person name="Panabieres F."/>
            <person name="Shan W."/>
            <person name="Tripathy S."/>
            <person name="Grunwald N."/>
            <person name="Machado M."/>
            <person name="Johnson C.S."/>
            <person name="Walker B."/>
            <person name="Young S."/>
            <person name="Zeng Q."/>
            <person name="Gargeya S."/>
            <person name="Fitzgerald M."/>
            <person name="Haas B."/>
            <person name="Abouelleil A."/>
            <person name="Allen A.W."/>
            <person name="Alvarado L."/>
            <person name="Arachchi H.M."/>
            <person name="Berlin A.M."/>
            <person name="Chapman S.B."/>
            <person name="Gainer-Dewar J."/>
            <person name="Goldberg J."/>
            <person name="Griggs A."/>
            <person name="Gujja S."/>
            <person name="Hansen M."/>
            <person name="Howarth C."/>
            <person name="Imamovic A."/>
            <person name="Ireland A."/>
            <person name="Larimer J."/>
            <person name="McCowan C."/>
            <person name="Murphy C."/>
            <person name="Pearson M."/>
            <person name="Poon T.W."/>
            <person name="Priest M."/>
            <person name="Roberts A."/>
            <person name="Saif S."/>
            <person name="Shea T."/>
            <person name="Sisk P."/>
            <person name="Sykes S."/>
            <person name="Wortman J."/>
            <person name="Nusbaum C."/>
            <person name="Birren B."/>
        </authorList>
    </citation>
    <scope>NUCLEOTIDE SEQUENCE [LARGE SCALE GENOMIC DNA]</scope>
    <source>
        <strain evidence="1 2">P1976</strain>
    </source>
</reference>
<organism evidence="1 2">
    <name type="scientific">Phytophthora nicotianae P1976</name>
    <dbReference type="NCBI Taxonomy" id="1317066"/>
    <lineage>
        <taxon>Eukaryota</taxon>
        <taxon>Sar</taxon>
        <taxon>Stramenopiles</taxon>
        <taxon>Oomycota</taxon>
        <taxon>Peronosporomycetes</taxon>
        <taxon>Peronosporales</taxon>
        <taxon>Peronosporaceae</taxon>
        <taxon>Phytophthora</taxon>
    </lineage>
</organism>
<dbReference type="AlphaFoldDB" id="A0A080ZHG6"/>
<gene>
    <name evidence="1" type="ORF">F444_16672</name>
</gene>
<dbReference type="Proteomes" id="UP000028582">
    <property type="component" value="Unassembled WGS sequence"/>
</dbReference>
<evidence type="ECO:0000313" key="2">
    <source>
        <dbReference type="Proteomes" id="UP000028582"/>
    </source>
</evidence>